<comment type="caution">
    <text evidence="2">The sequence shown here is derived from an EMBL/GenBank/DDBJ whole genome shotgun (WGS) entry which is preliminary data.</text>
</comment>
<dbReference type="Pfam" id="PF13614">
    <property type="entry name" value="AAA_31"/>
    <property type="match status" value="1"/>
</dbReference>
<organism evidence="2 3">
    <name type="scientific">Alteromonas australica</name>
    <dbReference type="NCBI Taxonomy" id="589873"/>
    <lineage>
        <taxon>Bacteria</taxon>
        <taxon>Pseudomonadati</taxon>
        <taxon>Pseudomonadota</taxon>
        <taxon>Gammaproteobacteria</taxon>
        <taxon>Alteromonadales</taxon>
        <taxon>Alteromonadaceae</taxon>
        <taxon>Alteromonas/Salinimonas group</taxon>
        <taxon>Alteromonas</taxon>
    </lineage>
</organism>
<evidence type="ECO:0000313" key="2">
    <source>
        <dbReference type="EMBL" id="HBU51506.1"/>
    </source>
</evidence>
<dbReference type="Proteomes" id="UP000264779">
    <property type="component" value="Unassembled WGS sequence"/>
</dbReference>
<dbReference type="EMBL" id="DONK01000137">
    <property type="protein sequence ID" value="HBU51506.1"/>
    <property type="molecule type" value="Genomic_DNA"/>
</dbReference>
<gene>
    <name evidence="2" type="ORF">DEB45_09605</name>
</gene>
<feature type="domain" description="AAA" evidence="1">
    <location>
        <begin position="4"/>
        <end position="205"/>
    </location>
</feature>
<dbReference type="SUPFAM" id="SSF52540">
    <property type="entry name" value="P-loop containing nucleoside triphosphate hydrolases"/>
    <property type="match status" value="1"/>
</dbReference>
<dbReference type="PANTHER" id="PTHR13696">
    <property type="entry name" value="P-LOOP CONTAINING NUCLEOSIDE TRIPHOSPHATE HYDROLASE"/>
    <property type="match status" value="1"/>
</dbReference>
<protein>
    <recommendedName>
        <fullName evidence="1">AAA domain-containing protein</fullName>
    </recommendedName>
</protein>
<proteinExistence type="predicted"/>
<evidence type="ECO:0000313" key="3">
    <source>
        <dbReference type="Proteomes" id="UP000264779"/>
    </source>
</evidence>
<dbReference type="CDD" id="cd02042">
    <property type="entry name" value="ParAB_family"/>
    <property type="match status" value="1"/>
</dbReference>
<dbReference type="InterPro" id="IPR050678">
    <property type="entry name" value="DNA_Partitioning_ATPase"/>
</dbReference>
<sequence>MAARVTTFAAQKGGVGKSTLVIQSCFMAKLKADARVLLIDVDPQCNSAGVFLDEEQLESEHHVVSSQLYADSPSLVPIKGRYGIDVIPGDDGINAFPKDLTNGAFLELLSRIDIKQEDEANVIIQEVADNQLIAFAKNVQQLSEQYDYIFIDVPPSFLGLPLISSLCAATDVVGLLEPTKFSSDVVGDFIDKVTSIKESYNPSMKFHGFIVNKFRGTSRRHKERVDLWGKELGEMLLAEPIKVASWIEDRTEDGEPVFTDVKNQHNRTGSDSLTNAICRVFPEFAEK</sequence>
<dbReference type="RefSeq" id="WP_273016242.1">
    <property type="nucleotide sequence ID" value="NZ_CALBIY010000041.1"/>
</dbReference>
<dbReference type="Gene3D" id="3.40.50.300">
    <property type="entry name" value="P-loop containing nucleotide triphosphate hydrolases"/>
    <property type="match status" value="1"/>
</dbReference>
<name>A0A358DZ22_9ALTE</name>
<dbReference type="InterPro" id="IPR027417">
    <property type="entry name" value="P-loop_NTPase"/>
</dbReference>
<dbReference type="AlphaFoldDB" id="A0A358DZ22"/>
<dbReference type="InterPro" id="IPR025669">
    <property type="entry name" value="AAA_dom"/>
</dbReference>
<reference evidence="2 3" key="1">
    <citation type="journal article" date="2018" name="Nat. Biotechnol.">
        <title>A standardized bacterial taxonomy based on genome phylogeny substantially revises the tree of life.</title>
        <authorList>
            <person name="Parks D.H."/>
            <person name="Chuvochina M."/>
            <person name="Waite D.W."/>
            <person name="Rinke C."/>
            <person name="Skarshewski A."/>
            <person name="Chaumeil P.A."/>
            <person name="Hugenholtz P."/>
        </authorList>
    </citation>
    <scope>NUCLEOTIDE SEQUENCE [LARGE SCALE GENOMIC DNA]</scope>
    <source>
        <strain evidence="2">UBA11621</strain>
    </source>
</reference>
<dbReference type="PANTHER" id="PTHR13696:SF99">
    <property type="entry name" value="COBYRINIC ACID AC-DIAMIDE SYNTHASE"/>
    <property type="match status" value="1"/>
</dbReference>
<accession>A0A358DZ22</accession>
<evidence type="ECO:0000259" key="1">
    <source>
        <dbReference type="Pfam" id="PF13614"/>
    </source>
</evidence>